<dbReference type="PATRIC" id="fig|1094491.5.peg.506"/>
<keyword evidence="1" id="KW-0998">Cell outer membrane</keyword>
<dbReference type="GO" id="GO:0043165">
    <property type="term" value="P:Gram-negative-bacterium-type cell outer membrane assembly"/>
    <property type="evidence" value="ECO:0007669"/>
    <property type="project" value="UniProtKB-UniRule"/>
</dbReference>
<feature type="transmembrane region" description="Helical" evidence="2">
    <location>
        <begin position="17"/>
        <end position="36"/>
    </location>
</feature>
<evidence type="ECO:0000313" key="5">
    <source>
        <dbReference type="Proteomes" id="UP000014038"/>
    </source>
</evidence>
<organism evidence="4 5">
    <name type="scientific">Bartonella bovis 91-4</name>
    <dbReference type="NCBI Taxonomy" id="1094491"/>
    <lineage>
        <taxon>Bacteria</taxon>
        <taxon>Pseudomonadati</taxon>
        <taxon>Pseudomonadota</taxon>
        <taxon>Alphaproteobacteria</taxon>
        <taxon>Hyphomicrobiales</taxon>
        <taxon>Bartonellaceae</taxon>
        <taxon>Bartonella</taxon>
    </lineage>
</organism>
<dbReference type="OrthoDB" id="9760225at2"/>
<dbReference type="EMBL" id="AGWA01000006">
    <property type="protein sequence ID" value="ENN92165.1"/>
    <property type="molecule type" value="Genomic_DNA"/>
</dbReference>
<dbReference type="Proteomes" id="UP000014038">
    <property type="component" value="Chromosome"/>
</dbReference>
<dbReference type="InterPro" id="IPR007543">
    <property type="entry name" value="LptD_C"/>
</dbReference>
<comment type="subcellular location">
    <subcellularLocation>
        <location evidence="1">Cell outer membrane</location>
    </subcellularLocation>
</comment>
<dbReference type="HAMAP" id="MF_01411">
    <property type="entry name" value="LPS_assembly_LptD"/>
    <property type="match status" value="1"/>
</dbReference>
<comment type="subunit">
    <text evidence="1">Component of the lipopolysaccharide transport and assembly complex.</text>
</comment>
<dbReference type="PANTHER" id="PTHR30189:SF1">
    <property type="entry name" value="LPS-ASSEMBLY PROTEIN LPTD"/>
    <property type="match status" value="1"/>
</dbReference>
<dbReference type="InterPro" id="IPR050218">
    <property type="entry name" value="LptD"/>
</dbReference>
<dbReference type="Pfam" id="PF04453">
    <property type="entry name" value="LptD"/>
    <property type="match status" value="1"/>
</dbReference>
<keyword evidence="1 2" id="KW-0472">Membrane</keyword>
<sequence length="791" mass="91106">MKLLTSKRIILTKLSTLAFKSAISFVLGIILSYAAIAQNSNLFSQNHIQSLTSPFLLSADKLTYNYDADTVSAEGNVQIEYDNNKVIAQKVIYNQKTGRVIAQGNVEIVQKDGNKVYSDYIDMTKDLGEGFVNFLRVEAINNTHFAAENAERKGGQVTIFNNAVYTACEPHYYKSDNEVLWQIKAKKIIWNNTTKIIRFEDGHFEIFGVPVVRFPVFELPDPNVKRVSGLLAPHFSYTDHLGIGIKNSYFWNLSPYYDFTLSPTFYTKQGLLIEGEWRQRLKTGNYNIRFAHIYQINPYKFDNDIIDAQKNNRYMVATKGDFRINSRWTYGWDIFAQSDQHFSRTYKLENYSNPVQLSQLYLNGLGAKNYFDTRFYHFTVQDSIPTNTFNKRYSQQAWVLPRIDYFFTPDKSIYTGELTFHGNMQSIYRNHADFNYTDWQDHPLHTSRPSDIPENSFRLTGEIEWKKRFYTQNGLIITPILALRTDTITTNTHENHTAYFTHDSSKKFNIASPAIRSMATAGLELRYPLLVTSGISTHILEPTAQLFIRNNEQYAGLLPNEDAQSFIFDATTLFQRDKFSGYDRVEGGTRANIGLRYSGSFNNDWSLYGLIGQSFHLAGKNSFAEKNFANVSANSGLETSHSDYVAMLNANHDSGFSLESRGRFDKKTGQVRRGEVEASQKWANFRASLQYAYIHNQPNYEYTQDRQEISFQTGIKFSKYWSIYNNVSYDLVSSTFVKRGINLNYKDECFEIKIGYQQITNPGRNAPLQNFNFSLSLRTITDIEQKIKSDL</sequence>
<keyword evidence="2" id="KW-0812">Transmembrane</keyword>
<evidence type="ECO:0000256" key="1">
    <source>
        <dbReference type="HAMAP-Rule" id="MF_01411"/>
    </source>
</evidence>
<dbReference type="InterPro" id="IPR020889">
    <property type="entry name" value="LipoPS_assembly_LptD"/>
</dbReference>
<dbReference type="eggNOG" id="COG1452">
    <property type="taxonomic scope" value="Bacteria"/>
</dbReference>
<reference evidence="4 5" key="1">
    <citation type="journal article" date="2013" name="PLoS Genet.">
        <title>A gene transfer agent and a dynamic repertoire of secretion systems hold the keys to the explosive radiation of the emerging pathogen Bartonella.</title>
        <authorList>
            <person name="Guy L."/>
            <person name="Nystedt B."/>
            <person name="Toft C."/>
            <person name="Zaremba-Niedzwiedzka K."/>
            <person name="Berglund E.C."/>
            <person name="Granberg F."/>
            <person name="Naslund K."/>
            <person name="Eriksson A.S."/>
            <person name="Andersson S.G."/>
        </authorList>
    </citation>
    <scope>NUCLEOTIDE SEQUENCE [LARGE SCALE GENOMIC DNA]</scope>
    <source>
        <strain evidence="4 5">91-4</strain>
    </source>
</reference>
<accession>N6VEH2</accession>
<evidence type="ECO:0000259" key="3">
    <source>
        <dbReference type="Pfam" id="PF04453"/>
    </source>
</evidence>
<dbReference type="AlphaFoldDB" id="N6VEH2"/>
<dbReference type="GO" id="GO:0009279">
    <property type="term" value="C:cell outer membrane"/>
    <property type="evidence" value="ECO:0007669"/>
    <property type="project" value="UniProtKB-SubCell"/>
</dbReference>
<dbReference type="GO" id="GO:0015920">
    <property type="term" value="P:lipopolysaccharide transport"/>
    <property type="evidence" value="ECO:0007669"/>
    <property type="project" value="InterPro"/>
</dbReference>
<proteinExistence type="inferred from homology"/>
<dbReference type="RefSeq" id="WP_010701032.1">
    <property type="nucleotide sequence ID" value="NZ_CM001844.1"/>
</dbReference>
<comment type="caution">
    <text evidence="4">The sequence shown here is derived from an EMBL/GenBank/DDBJ whole genome shotgun (WGS) entry which is preliminary data.</text>
</comment>
<evidence type="ECO:0000256" key="2">
    <source>
        <dbReference type="SAM" id="Phobius"/>
    </source>
</evidence>
<protein>
    <recommendedName>
        <fullName evidence="1">LPS-assembly protein LptD</fullName>
    </recommendedName>
</protein>
<dbReference type="PANTHER" id="PTHR30189">
    <property type="entry name" value="LPS-ASSEMBLY PROTEIN"/>
    <property type="match status" value="1"/>
</dbReference>
<feature type="domain" description="LptD C-terminal" evidence="3">
    <location>
        <begin position="311"/>
        <end position="721"/>
    </location>
</feature>
<comment type="similarity">
    <text evidence="1">Belongs to the LptD family.</text>
</comment>
<comment type="caution">
    <text evidence="1">Lacks conserved residue(s) required for the propagation of feature annotation.</text>
</comment>
<dbReference type="STRING" id="1094491.BBbe_04700"/>
<dbReference type="Gene3D" id="2.60.450.10">
    <property type="entry name" value="Lipopolysaccharide (LPS) transport protein A like domain"/>
    <property type="match status" value="1"/>
</dbReference>
<comment type="function">
    <text evidence="1">Involved in the assembly of lipopolysaccharide (LPS) at the surface of the outer membrane.</text>
</comment>
<keyword evidence="1" id="KW-0732">Signal</keyword>
<dbReference type="HOGENOM" id="CLU_009039_3_0_5"/>
<keyword evidence="5" id="KW-1185">Reference proteome</keyword>
<dbReference type="GO" id="GO:1990351">
    <property type="term" value="C:transporter complex"/>
    <property type="evidence" value="ECO:0007669"/>
    <property type="project" value="TreeGrafter"/>
</dbReference>
<evidence type="ECO:0000313" key="4">
    <source>
        <dbReference type="EMBL" id="ENN92165.1"/>
    </source>
</evidence>
<name>N6VEH2_9HYPH</name>
<gene>
    <name evidence="4" type="primary">ostA</name>
    <name evidence="1" type="synonym">lptD</name>
    <name evidence="4" type="ORF">BBbe_04700</name>
</gene>
<keyword evidence="2" id="KW-1133">Transmembrane helix</keyword>